<dbReference type="Gene3D" id="2.10.260.10">
    <property type="match status" value="1"/>
</dbReference>
<dbReference type="AlphaFoldDB" id="A0A645ITD0"/>
<dbReference type="PANTHER" id="PTHR36432:SF4">
    <property type="entry name" value="TRANSITION STATE REGULATOR ABH-RELATED"/>
    <property type="match status" value="1"/>
</dbReference>
<dbReference type="InterPro" id="IPR052731">
    <property type="entry name" value="B_subtilis_Trans_State_Reg"/>
</dbReference>
<dbReference type="EMBL" id="VSSQ01123119">
    <property type="protein sequence ID" value="MPN54661.1"/>
    <property type="molecule type" value="Genomic_DNA"/>
</dbReference>
<dbReference type="PANTHER" id="PTHR36432">
    <property type="match status" value="1"/>
</dbReference>
<protein>
    <submittedName>
        <fullName evidence="2">Transition state regulatory protein AbrB</fullName>
    </submittedName>
</protein>
<evidence type="ECO:0000259" key="1">
    <source>
        <dbReference type="PROSITE" id="PS51740"/>
    </source>
</evidence>
<dbReference type="InterPro" id="IPR037914">
    <property type="entry name" value="SpoVT-AbrB_sf"/>
</dbReference>
<dbReference type="Pfam" id="PF04014">
    <property type="entry name" value="MazE_antitoxin"/>
    <property type="match status" value="1"/>
</dbReference>
<evidence type="ECO:0000313" key="2">
    <source>
        <dbReference type="EMBL" id="MPN54661.1"/>
    </source>
</evidence>
<dbReference type="GO" id="GO:0003677">
    <property type="term" value="F:DNA binding"/>
    <property type="evidence" value="ECO:0007669"/>
    <property type="project" value="InterPro"/>
</dbReference>
<accession>A0A645ITD0</accession>
<dbReference type="PROSITE" id="PS51740">
    <property type="entry name" value="SPOVT_ABRB"/>
    <property type="match status" value="1"/>
</dbReference>
<dbReference type="NCBIfam" id="TIGR01439">
    <property type="entry name" value="lp_hng_hel_AbrB"/>
    <property type="match status" value="1"/>
</dbReference>
<dbReference type="InterPro" id="IPR007159">
    <property type="entry name" value="SpoVT-AbrB_dom"/>
</dbReference>
<dbReference type="SMART" id="SM00966">
    <property type="entry name" value="SpoVT_AbrB"/>
    <property type="match status" value="1"/>
</dbReference>
<proteinExistence type="predicted"/>
<comment type="caution">
    <text evidence="2">The sequence shown here is derived from an EMBL/GenBank/DDBJ whole genome shotgun (WGS) entry which is preliminary data.</text>
</comment>
<name>A0A645ITD0_9ZZZZ</name>
<gene>
    <name evidence="2" type="primary">abrB_4</name>
    <name evidence="2" type="ORF">SDC9_202338</name>
</gene>
<dbReference type="SUPFAM" id="SSF89447">
    <property type="entry name" value="AbrB/MazE/MraZ-like"/>
    <property type="match status" value="1"/>
</dbReference>
<feature type="domain" description="SpoVT-AbrB" evidence="1">
    <location>
        <begin position="5"/>
        <end position="51"/>
    </location>
</feature>
<sequence>MKSIGIVRKIDELGRIVLPIELRKQFDINEPGSALEIFVDDDKIILKKYAPTCIFCNSASNLIELGGHKVCEKCIGTLNDIKTVTNL</sequence>
<reference evidence="2" key="1">
    <citation type="submission" date="2019-08" db="EMBL/GenBank/DDBJ databases">
        <authorList>
            <person name="Kucharzyk K."/>
            <person name="Murdoch R.W."/>
            <person name="Higgins S."/>
            <person name="Loffler F."/>
        </authorList>
    </citation>
    <scope>NUCLEOTIDE SEQUENCE</scope>
</reference>
<organism evidence="2">
    <name type="scientific">bioreactor metagenome</name>
    <dbReference type="NCBI Taxonomy" id="1076179"/>
    <lineage>
        <taxon>unclassified sequences</taxon>
        <taxon>metagenomes</taxon>
        <taxon>ecological metagenomes</taxon>
    </lineage>
</organism>